<dbReference type="KEGG" id="mgk:FSB76_30705"/>
<gene>
    <name evidence="2" type="ORF">FSB76_30705</name>
</gene>
<dbReference type="Gene3D" id="2.40.128.490">
    <property type="entry name" value="Uncharacterised protein PF14869, DUF4488"/>
    <property type="match status" value="1"/>
</dbReference>
<dbReference type="EMBL" id="CP042437">
    <property type="protein sequence ID" value="QEC80113.1"/>
    <property type="molecule type" value="Genomic_DNA"/>
</dbReference>
<dbReference type="AlphaFoldDB" id="A0A5B8W8K6"/>
<name>A0A5B8W8K6_9SPHI</name>
<organism evidence="2 3">
    <name type="scientific">Mucilaginibacter ginsenosidivorax</name>
    <dbReference type="NCBI Taxonomy" id="862126"/>
    <lineage>
        <taxon>Bacteria</taxon>
        <taxon>Pseudomonadati</taxon>
        <taxon>Bacteroidota</taxon>
        <taxon>Sphingobacteriia</taxon>
        <taxon>Sphingobacteriales</taxon>
        <taxon>Sphingobacteriaceae</taxon>
        <taxon>Mucilaginibacter</taxon>
    </lineage>
</organism>
<evidence type="ECO:0000256" key="1">
    <source>
        <dbReference type="SAM" id="SignalP"/>
    </source>
</evidence>
<evidence type="ECO:0000313" key="3">
    <source>
        <dbReference type="Proteomes" id="UP000321362"/>
    </source>
</evidence>
<dbReference type="OrthoDB" id="797882at2"/>
<keyword evidence="3" id="KW-1185">Reference proteome</keyword>
<protein>
    <recommendedName>
        <fullName evidence="4">DUF4488 domain-containing protein</fullName>
    </recommendedName>
</protein>
<feature type="chain" id="PRO_5023034927" description="DUF4488 domain-containing protein" evidence="1">
    <location>
        <begin position="22"/>
        <end position="132"/>
    </location>
</feature>
<sequence>MKKLVLPILTICFLCSFAAMDYPLKGVWEYRGGVVNGKTDSASTAYTLQRTYDKLHYKAVLKEKGEKDVVYEKGDYQLLADTCLETQTYSLQSSQLLNKIVKYTYTISNDTLKLFTVLPNGNKVEDHWVKIK</sequence>
<reference evidence="2 3" key="1">
    <citation type="journal article" date="2013" name="J. Microbiol.">
        <title>Mucilaginibacter ginsenosidivorax sp. nov., with ginsenoside converting activity isolated from sediment.</title>
        <authorList>
            <person name="Kim J.K."/>
            <person name="Choi T.E."/>
            <person name="Liu Q.M."/>
            <person name="Park H.Y."/>
            <person name="Yi T.H."/>
            <person name="Yoon M.H."/>
            <person name="Kim S.C."/>
            <person name="Im W.T."/>
        </authorList>
    </citation>
    <scope>NUCLEOTIDE SEQUENCE [LARGE SCALE GENOMIC DNA]</scope>
    <source>
        <strain evidence="2 3">KHI28</strain>
    </source>
</reference>
<keyword evidence="1" id="KW-0732">Signal</keyword>
<dbReference type="RefSeq" id="WP_147060358.1">
    <property type="nucleotide sequence ID" value="NZ_CP042437.1"/>
</dbReference>
<proteinExistence type="predicted"/>
<evidence type="ECO:0000313" key="2">
    <source>
        <dbReference type="EMBL" id="QEC80113.1"/>
    </source>
</evidence>
<evidence type="ECO:0008006" key="4">
    <source>
        <dbReference type="Google" id="ProtNLM"/>
    </source>
</evidence>
<dbReference type="Proteomes" id="UP000321362">
    <property type="component" value="Chromosome"/>
</dbReference>
<accession>A0A5B8W8K6</accession>
<feature type="signal peptide" evidence="1">
    <location>
        <begin position="1"/>
        <end position="21"/>
    </location>
</feature>